<evidence type="ECO:0000313" key="11">
    <source>
        <dbReference type="Proteomes" id="UP000093044"/>
    </source>
</evidence>
<feature type="domain" description="Histidine kinase" evidence="8">
    <location>
        <begin position="654"/>
        <end position="881"/>
    </location>
</feature>
<dbReference type="PROSITE" id="PS50109">
    <property type="entry name" value="HIS_KIN"/>
    <property type="match status" value="1"/>
</dbReference>
<dbReference type="KEGG" id="cpor:BED41_05795"/>
<dbReference type="STRING" id="1197717.BED41_05795"/>
<dbReference type="Pfam" id="PF02518">
    <property type="entry name" value="HATPase_c"/>
    <property type="match status" value="1"/>
</dbReference>
<dbReference type="Gene3D" id="3.30.565.10">
    <property type="entry name" value="Histidine kinase-like ATPase, C-terminal domain"/>
    <property type="match status" value="1"/>
</dbReference>
<comment type="catalytic activity">
    <reaction evidence="1">
        <text>ATP + protein L-histidine = ADP + protein N-phospho-L-histidine.</text>
        <dbReference type="EC" id="2.7.13.3"/>
    </reaction>
</comment>
<feature type="modified residue" description="4-aspartylphosphate" evidence="6">
    <location>
        <position position="961"/>
    </location>
</feature>
<dbReference type="InterPro" id="IPR036097">
    <property type="entry name" value="HisK_dim/P_sf"/>
</dbReference>
<gene>
    <name evidence="10" type="ORF">BED41_05795</name>
</gene>
<dbReference type="CDD" id="cd17546">
    <property type="entry name" value="REC_hyHK_CKI1_RcsC-like"/>
    <property type="match status" value="1"/>
</dbReference>
<evidence type="ECO:0000313" key="10">
    <source>
        <dbReference type="EMBL" id="ANZ44646.1"/>
    </source>
</evidence>
<keyword evidence="5" id="KW-0418">Kinase</keyword>
<dbReference type="EC" id="2.7.13.3" evidence="2"/>
<dbReference type="SUPFAM" id="SSF47384">
    <property type="entry name" value="Homodimeric domain of signal transducing histidine kinase"/>
    <property type="match status" value="1"/>
</dbReference>
<dbReference type="GO" id="GO:0000155">
    <property type="term" value="F:phosphorelay sensor kinase activity"/>
    <property type="evidence" value="ECO:0007669"/>
    <property type="project" value="InterPro"/>
</dbReference>
<keyword evidence="3 6" id="KW-0597">Phosphoprotein</keyword>
<evidence type="ECO:0000256" key="4">
    <source>
        <dbReference type="ARBA" id="ARBA00022679"/>
    </source>
</evidence>
<keyword evidence="7" id="KW-0812">Transmembrane</keyword>
<keyword evidence="7" id="KW-0472">Membrane</keyword>
<dbReference type="FunFam" id="3.30.565.10:FF:000010">
    <property type="entry name" value="Sensor histidine kinase RcsC"/>
    <property type="match status" value="1"/>
</dbReference>
<dbReference type="SMART" id="SM00448">
    <property type="entry name" value="REC"/>
    <property type="match status" value="1"/>
</dbReference>
<dbReference type="EMBL" id="CP016757">
    <property type="protein sequence ID" value="ANZ44646.1"/>
    <property type="molecule type" value="Genomic_DNA"/>
</dbReference>
<evidence type="ECO:0000256" key="5">
    <source>
        <dbReference type="ARBA" id="ARBA00022777"/>
    </source>
</evidence>
<dbReference type="InterPro" id="IPR003594">
    <property type="entry name" value="HATPase_dom"/>
</dbReference>
<evidence type="ECO:0000256" key="6">
    <source>
        <dbReference type="PROSITE-ProRule" id="PRU00169"/>
    </source>
</evidence>
<dbReference type="CDD" id="cd00082">
    <property type="entry name" value="HisKA"/>
    <property type="match status" value="1"/>
</dbReference>
<dbReference type="SMART" id="SM00062">
    <property type="entry name" value="PBPb"/>
    <property type="match status" value="2"/>
</dbReference>
<dbReference type="InterPro" id="IPR005467">
    <property type="entry name" value="His_kinase_dom"/>
</dbReference>
<dbReference type="SUPFAM" id="SSF53850">
    <property type="entry name" value="Periplasmic binding protein-like II"/>
    <property type="match status" value="2"/>
</dbReference>
<keyword evidence="11" id="KW-1185">Reference proteome</keyword>
<dbReference type="CDD" id="cd16922">
    <property type="entry name" value="HATPase_EvgS-ArcB-TorS-like"/>
    <property type="match status" value="1"/>
</dbReference>
<evidence type="ECO:0000259" key="9">
    <source>
        <dbReference type="PROSITE" id="PS50110"/>
    </source>
</evidence>
<dbReference type="InterPro" id="IPR004358">
    <property type="entry name" value="Sig_transdc_His_kin-like_C"/>
</dbReference>
<evidence type="ECO:0000256" key="2">
    <source>
        <dbReference type="ARBA" id="ARBA00012438"/>
    </source>
</evidence>
<dbReference type="Pfam" id="PF00072">
    <property type="entry name" value="Response_reg"/>
    <property type="match status" value="1"/>
</dbReference>
<dbReference type="InterPro" id="IPR001638">
    <property type="entry name" value="Solute-binding_3/MltF_N"/>
</dbReference>
<dbReference type="SUPFAM" id="SSF55874">
    <property type="entry name" value="ATPase domain of HSP90 chaperone/DNA topoisomerase II/histidine kinase"/>
    <property type="match status" value="1"/>
</dbReference>
<dbReference type="AlphaFoldDB" id="A0A1B2I3V8"/>
<reference evidence="10" key="1">
    <citation type="submission" date="2016-08" db="EMBL/GenBank/DDBJ databases">
        <title>Complete genome of Cloacibacillus porcorum.</title>
        <authorList>
            <person name="Looft T."/>
            <person name="Bayles D.O."/>
            <person name="Alt D.P."/>
        </authorList>
    </citation>
    <scope>NUCLEOTIDE SEQUENCE [LARGE SCALE GENOMIC DNA]</scope>
    <source>
        <strain evidence="10">CL-84</strain>
    </source>
</reference>
<keyword evidence="4" id="KW-0808">Transferase</keyword>
<dbReference type="Proteomes" id="UP000093044">
    <property type="component" value="Chromosome"/>
</dbReference>
<dbReference type="Gene3D" id="3.40.190.10">
    <property type="entry name" value="Periplasmic binding protein-like II"/>
    <property type="match status" value="4"/>
</dbReference>
<sequence>MEDEQGNRSGYGYEYLQHMLLYADWKYEYVGYDKSWSEMLGMLERGEIDILTSAQKTKDREKRFGFSKNSIGKSKTIVTVKSGNTRYMSGDWRKWSGIRVGMLKNNSRNESFAAFAREKDFSYVPVYFNDMQKMLRELQEGGSIDAVVTSNLRATSSEWVVAEFSPSPFYIITRKEDFALLHEIDDVLSKLQADDVTLEESLMDKFYTPKNGSELPFTVEERKYIENARRSGRRFKAMLNPEWEPFSYRDEQGRPAGAFVEIAKLIAARSGLEFEFITTANREEHLKKKESREADIILDLRCDYNMAEKRGYRLTNPYIHLNVTKLSLKNNHGDMKTVAALRFSNITEQFIKTYFHEKDIVFYDTQQECVDAVLAGRQDCLFLYAGGAQLVMNRDITNSLLANVIYGWKTYYGVGVTYREPPLLASIMDKSMRGLEEREVNDILAKYTAFPHEDLSLKAFLYGNPLFAVGGIFVLSMLAIILVLYLTTRRRRAEALARGRELERFITYVCGANDVVGEVDVSNGTRVLYGVSDGRVMQQTESYSLEKDLLPHIHPDDCERVGALLGAASLGRLVDEGGALYFECRMKNGGGQYEWFSYTVLAMNRESVSRTGFMFFIRCIEEAKRREDMSRRALVDALESARNASNSKSSFLSRMSHDIRTPLNAIIGFTAIARESLSSAAEDRNKALGCLEKTELASRHLLTILNEVLDMASIESGRVKIADVPFDLSGLLSSLESIFSTQARGNGVAFSVEAKDVAGLRLTGDSMRLDQILMNLLSNAVKFTEKDGRVALTAEVVAVKENKVYIRFTVADTGIGIAPEFLEHIFEPFEQQDNSIARQYGGTGLGMSITKNLVGMMHGAISVSSIVGEGSSFSVELPFGISEENGGEPAIGEGTPEAAADKYDFGGARLLLAEDNEMNMEIASEILKSGGFSVDWAKNGEEAVRLFEESPAGYYSAILLDIQMPVMDGYEAARRIRASRHQEAASAVIIAMSANAFAEDVAASLAAGMNDHVAKPIDPAYLFRTLRKYIGGKAG</sequence>
<accession>A0A1B2I3V8</accession>
<dbReference type="InterPro" id="IPR001789">
    <property type="entry name" value="Sig_transdc_resp-reg_receiver"/>
</dbReference>
<dbReference type="Gene3D" id="3.40.50.2300">
    <property type="match status" value="1"/>
</dbReference>
<evidence type="ECO:0000256" key="3">
    <source>
        <dbReference type="ARBA" id="ARBA00022553"/>
    </source>
</evidence>
<proteinExistence type="predicted"/>
<protein>
    <recommendedName>
        <fullName evidence="2">histidine kinase</fullName>
        <ecNumber evidence="2">2.7.13.3</ecNumber>
    </recommendedName>
</protein>
<dbReference type="SMART" id="SM00387">
    <property type="entry name" value="HATPase_c"/>
    <property type="match status" value="1"/>
</dbReference>
<dbReference type="SMART" id="SM00388">
    <property type="entry name" value="HisKA"/>
    <property type="match status" value="1"/>
</dbReference>
<dbReference type="Pfam" id="PF00497">
    <property type="entry name" value="SBP_bac_3"/>
    <property type="match status" value="2"/>
</dbReference>
<dbReference type="InterPro" id="IPR003661">
    <property type="entry name" value="HisK_dim/P_dom"/>
</dbReference>
<name>A0A1B2I3V8_9BACT</name>
<dbReference type="PANTHER" id="PTHR43047">
    <property type="entry name" value="TWO-COMPONENT HISTIDINE PROTEIN KINASE"/>
    <property type="match status" value="1"/>
</dbReference>
<keyword evidence="7" id="KW-1133">Transmembrane helix</keyword>
<dbReference type="PROSITE" id="PS50110">
    <property type="entry name" value="RESPONSE_REGULATORY"/>
    <property type="match status" value="1"/>
</dbReference>
<evidence type="ECO:0000256" key="1">
    <source>
        <dbReference type="ARBA" id="ARBA00000085"/>
    </source>
</evidence>
<dbReference type="InterPro" id="IPR011006">
    <property type="entry name" value="CheY-like_superfamily"/>
</dbReference>
<dbReference type="InterPro" id="IPR036890">
    <property type="entry name" value="HATPase_C_sf"/>
</dbReference>
<dbReference type="PRINTS" id="PR00344">
    <property type="entry name" value="BCTRLSENSOR"/>
</dbReference>
<evidence type="ECO:0000256" key="7">
    <source>
        <dbReference type="SAM" id="Phobius"/>
    </source>
</evidence>
<dbReference type="Pfam" id="PF00512">
    <property type="entry name" value="HisKA"/>
    <property type="match status" value="1"/>
</dbReference>
<dbReference type="SUPFAM" id="SSF52172">
    <property type="entry name" value="CheY-like"/>
    <property type="match status" value="1"/>
</dbReference>
<evidence type="ECO:0000259" key="8">
    <source>
        <dbReference type="PROSITE" id="PS50109"/>
    </source>
</evidence>
<feature type="domain" description="Response regulatory" evidence="9">
    <location>
        <begin position="909"/>
        <end position="1030"/>
    </location>
</feature>
<organism evidence="10 11">
    <name type="scientific">Cloacibacillus porcorum</name>
    <dbReference type="NCBI Taxonomy" id="1197717"/>
    <lineage>
        <taxon>Bacteria</taxon>
        <taxon>Thermotogati</taxon>
        <taxon>Synergistota</taxon>
        <taxon>Synergistia</taxon>
        <taxon>Synergistales</taxon>
        <taxon>Synergistaceae</taxon>
        <taxon>Cloacibacillus</taxon>
    </lineage>
</organism>
<feature type="transmembrane region" description="Helical" evidence="7">
    <location>
        <begin position="466"/>
        <end position="486"/>
    </location>
</feature>
<dbReference type="Gene3D" id="1.10.287.130">
    <property type="match status" value="1"/>
</dbReference>